<evidence type="ECO:0000313" key="2">
    <source>
        <dbReference type="Proteomes" id="UP001602245"/>
    </source>
</evidence>
<sequence>MMHVTLASEAAPGRLANEDGALHIGGLVGVFDGVTAPPDIPSGCIHGPAWYVKRLTAQLGSVARATPNDGLSNLLAEAITRVRGDHQGHCDLDNPATPAAAICLARADDDRLEYLILADCTLVVDHGSQTPTVLTDERFGNAVTEIRRAALADGGISRPAGTPTPGKYALINKPCGYWIAAANPQAAYHAVTGQFSGVRRAALLTDGLSCAVDRYHLMTWGGLLDLLTESGPRALIRRVRQAENADPSGNEFPRYKRHDDATAALCLFEESK</sequence>
<keyword evidence="2" id="KW-1185">Reference proteome</keyword>
<name>A0ABW6WW52_9ACTN</name>
<dbReference type="Proteomes" id="UP001602245">
    <property type="component" value="Unassembled WGS sequence"/>
</dbReference>
<dbReference type="EMBL" id="JBIAZU010000010">
    <property type="protein sequence ID" value="MFF5297243.1"/>
    <property type="molecule type" value="Genomic_DNA"/>
</dbReference>
<evidence type="ECO:0000313" key="1">
    <source>
        <dbReference type="EMBL" id="MFF5297243.1"/>
    </source>
</evidence>
<reference evidence="1 2" key="1">
    <citation type="submission" date="2024-10" db="EMBL/GenBank/DDBJ databases">
        <title>The Natural Products Discovery Center: Release of the First 8490 Sequenced Strains for Exploring Actinobacteria Biosynthetic Diversity.</title>
        <authorList>
            <person name="Kalkreuter E."/>
            <person name="Kautsar S.A."/>
            <person name="Yang D."/>
            <person name="Bader C.D."/>
            <person name="Teijaro C.N."/>
            <person name="Fluegel L."/>
            <person name="Davis C.M."/>
            <person name="Simpson J.R."/>
            <person name="Lauterbach L."/>
            <person name="Steele A.D."/>
            <person name="Gui C."/>
            <person name="Meng S."/>
            <person name="Li G."/>
            <person name="Viehrig K."/>
            <person name="Ye F."/>
            <person name="Su P."/>
            <person name="Kiefer A.F."/>
            <person name="Nichols A."/>
            <person name="Cepeda A.J."/>
            <person name="Yan W."/>
            <person name="Fan B."/>
            <person name="Jiang Y."/>
            <person name="Adhikari A."/>
            <person name="Zheng C.-J."/>
            <person name="Schuster L."/>
            <person name="Cowan T.M."/>
            <person name="Smanski M.J."/>
            <person name="Chevrette M.G."/>
            <person name="De Carvalho L.P.S."/>
            <person name="Shen B."/>
        </authorList>
    </citation>
    <scope>NUCLEOTIDE SEQUENCE [LARGE SCALE GENOMIC DNA]</scope>
    <source>
        <strain evidence="1 2">NPDC000087</strain>
    </source>
</reference>
<gene>
    <name evidence="1" type="ORF">ACFY35_48105</name>
</gene>
<dbReference type="Gene3D" id="3.60.40.10">
    <property type="entry name" value="PPM-type phosphatase domain"/>
    <property type="match status" value="1"/>
</dbReference>
<proteinExistence type="predicted"/>
<dbReference type="InterPro" id="IPR036457">
    <property type="entry name" value="PPM-type-like_dom_sf"/>
</dbReference>
<protein>
    <submittedName>
        <fullName evidence="1">Uncharacterized protein</fullName>
    </submittedName>
</protein>
<organism evidence="1 2">
    <name type="scientific">Paractinoplanes globisporus</name>
    <dbReference type="NCBI Taxonomy" id="113565"/>
    <lineage>
        <taxon>Bacteria</taxon>
        <taxon>Bacillati</taxon>
        <taxon>Actinomycetota</taxon>
        <taxon>Actinomycetes</taxon>
        <taxon>Micromonosporales</taxon>
        <taxon>Micromonosporaceae</taxon>
        <taxon>Paractinoplanes</taxon>
    </lineage>
</organism>
<accession>A0ABW6WW52</accession>
<dbReference type="RefSeq" id="WP_157296370.1">
    <property type="nucleotide sequence ID" value="NZ_JBIAZU010000010.1"/>
</dbReference>
<comment type="caution">
    <text evidence="1">The sequence shown here is derived from an EMBL/GenBank/DDBJ whole genome shotgun (WGS) entry which is preliminary data.</text>
</comment>